<dbReference type="AlphaFoldDB" id="A0A7H0KAF9"/>
<dbReference type="RefSeq" id="WP_181191125.1">
    <property type="nucleotide sequence ID" value="NZ_JABFED010000001.1"/>
</dbReference>
<reference evidence="4 5" key="1">
    <citation type="submission" date="2020-05" db="EMBL/GenBank/DDBJ databases">
        <title>Descriptions of Corynebacterium xxxx sp. nov., Corynebacterium yyyy sp. nov. and Corynebacterium zzzz sp. nov.</title>
        <authorList>
            <person name="Zhang G."/>
        </authorList>
    </citation>
    <scope>NUCLEOTIDE SEQUENCE [LARGE SCALE GENOMIC DNA]</scope>
    <source>
        <strain evidence="4">zg-913</strain>
        <strain evidence="3">Zg-913</strain>
        <strain evidence="2">Zg-915</strain>
        <strain evidence="5">zg-915</strain>
    </source>
</reference>
<dbReference type="PANTHER" id="PTHR28055">
    <property type="entry name" value="ALTERED INHERITANCE OF MITOCHONDRIA PROTEIN 41, MITOCHONDRIAL"/>
    <property type="match status" value="1"/>
</dbReference>
<dbReference type="GO" id="GO:0016884">
    <property type="term" value="F:carbon-nitrogen ligase activity, with glutamine as amido-N-donor"/>
    <property type="evidence" value="ECO:0007669"/>
    <property type="project" value="InterPro"/>
</dbReference>
<dbReference type="PANTHER" id="PTHR28055:SF1">
    <property type="entry name" value="ALTERED INHERITANCE OF MITOCHONDRIA PROTEIN 41, MITOCHONDRIAL"/>
    <property type="match status" value="1"/>
</dbReference>
<sequence>MSALKDQIRADLKEAMKAKEKDRTGTIRMLLAAIQTAETEGSKHEVDDAEIQKIIAREIKKRRESAEIYTTNGREDLAETELAEAKVLEAYQPKQLDDAELAQLIDEAIAETGADSMAQMGQVMKAATAKAEGRADGKRISEAVKSRLG</sequence>
<evidence type="ECO:0000256" key="1">
    <source>
        <dbReference type="SAM" id="MobiDB-lite"/>
    </source>
</evidence>
<comment type="caution">
    <text evidence="3">The sequence shown here is derived from an EMBL/GenBank/DDBJ whole genome shotgun (WGS) entry which is preliminary data.</text>
</comment>
<gene>
    <name evidence="3" type="ORF">HMA55_00380</name>
    <name evidence="2" type="ORF">HMC16_00490</name>
</gene>
<keyword evidence="4" id="KW-1185">Reference proteome</keyword>
<evidence type="ECO:0000313" key="2">
    <source>
        <dbReference type="EMBL" id="MBA1834218.1"/>
    </source>
</evidence>
<name>A0A7H0KAF9_9CORY</name>
<dbReference type="Gene3D" id="1.10.1510.10">
    <property type="entry name" value="Uncharacterised protein YqeY/AIM41 PF09424, N-terminal domain"/>
    <property type="match status" value="1"/>
</dbReference>
<feature type="compositionally biased region" description="Basic and acidic residues" evidence="1">
    <location>
        <begin position="131"/>
        <end position="149"/>
    </location>
</feature>
<accession>A0A838CGL0</accession>
<accession>A0A7H0KAF9</accession>
<dbReference type="InterPro" id="IPR003789">
    <property type="entry name" value="Asn/Gln_tRNA_amidoTrase-B-like"/>
</dbReference>
<protein>
    <submittedName>
        <fullName evidence="3">GatB/YqeY domain-containing protein</fullName>
    </submittedName>
</protein>
<evidence type="ECO:0000313" key="3">
    <source>
        <dbReference type="EMBL" id="MBA1836390.1"/>
    </source>
</evidence>
<dbReference type="Proteomes" id="UP000581408">
    <property type="component" value="Unassembled WGS sequence"/>
</dbReference>
<evidence type="ECO:0000313" key="4">
    <source>
        <dbReference type="Proteomes" id="UP000577408"/>
    </source>
</evidence>
<dbReference type="InterPro" id="IPR042184">
    <property type="entry name" value="YqeY/Aim41_N"/>
</dbReference>
<dbReference type="Gene3D" id="1.10.10.410">
    <property type="match status" value="1"/>
</dbReference>
<dbReference type="EMBL" id="JABFED010000001">
    <property type="protein sequence ID" value="MBA1836390.1"/>
    <property type="molecule type" value="Genomic_DNA"/>
</dbReference>
<proteinExistence type="predicted"/>
<dbReference type="InterPro" id="IPR019004">
    <property type="entry name" value="YqeY/Aim41"/>
</dbReference>
<dbReference type="Proteomes" id="UP000577408">
    <property type="component" value="Unassembled WGS sequence"/>
</dbReference>
<feature type="region of interest" description="Disordered" evidence="1">
    <location>
        <begin position="130"/>
        <end position="149"/>
    </location>
</feature>
<dbReference type="Pfam" id="PF09424">
    <property type="entry name" value="YqeY"/>
    <property type="match status" value="1"/>
</dbReference>
<dbReference type="InterPro" id="IPR023168">
    <property type="entry name" value="GatB_Yqey_C_2"/>
</dbReference>
<organism evidence="3 4">
    <name type="scientific">Corynebacterium wankanglinii</name>
    <dbReference type="NCBI Taxonomy" id="2735136"/>
    <lineage>
        <taxon>Bacteria</taxon>
        <taxon>Bacillati</taxon>
        <taxon>Actinomycetota</taxon>
        <taxon>Actinomycetes</taxon>
        <taxon>Mycobacteriales</taxon>
        <taxon>Corynebacteriaceae</taxon>
        <taxon>Corynebacterium</taxon>
    </lineage>
</organism>
<evidence type="ECO:0000313" key="5">
    <source>
        <dbReference type="Proteomes" id="UP000581408"/>
    </source>
</evidence>
<dbReference type="EMBL" id="JABFEE010000001">
    <property type="protein sequence ID" value="MBA1834218.1"/>
    <property type="molecule type" value="Genomic_DNA"/>
</dbReference>
<dbReference type="SUPFAM" id="SSF89095">
    <property type="entry name" value="GatB/YqeY motif"/>
    <property type="match status" value="1"/>
</dbReference>